<dbReference type="AlphaFoldDB" id="A0A5C3QCI2"/>
<proteinExistence type="predicted"/>
<dbReference type="SUPFAM" id="SSF54695">
    <property type="entry name" value="POZ domain"/>
    <property type="match status" value="1"/>
</dbReference>
<evidence type="ECO:0000259" key="1">
    <source>
        <dbReference type="PROSITE" id="PS50097"/>
    </source>
</evidence>
<dbReference type="Proteomes" id="UP000305067">
    <property type="component" value="Unassembled WGS sequence"/>
</dbReference>
<reference evidence="2 3" key="1">
    <citation type="journal article" date="2019" name="Nat. Ecol. Evol.">
        <title>Megaphylogeny resolves global patterns of mushroom evolution.</title>
        <authorList>
            <person name="Varga T."/>
            <person name="Krizsan K."/>
            <person name="Foldi C."/>
            <person name="Dima B."/>
            <person name="Sanchez-Garcia M."/>
            <person name="Sanchez-Ramirez S."/>
            <person name="Szollosi G.J."/>
            <person name="Szarkandi J.G."/>
            <person name="Papp V."/>
            <person name="Albert L."/>
            <person name="Andreopoulos W."/>
            <person name="Angelini C."/>
            <person name="Antonin V."/>
            <person name="Barry K.W."/>
            <person name="Bougher N.L."/>
            <person name="Buchanan P."/>
            <person name="Buyck B."/>
            <person name="Bense V."/>
            <person name="Catcheside P."/>
            <person name="Chovatia M."/>
            <person name="Cooper J."/>
            <person name="Damon W."/>
            <person name="Desjardin D."/>
            <person name="Finy P."/>
            <person name="Geml J."/>
            <person name="Haridas S."/>
            <person name="Hughes K."/>
            <person name="Justo A."/>
            <person name="Karasinski D."/>
            <person name="Kautmanova I."/>
            <person name="Kiss B."/>
            <person name="Kocsube S."/>
            <person name="Kotiranta H."/>
            <person name="LaButti K.M."/>
            <person name="Lechner B.E."/>
            <person name="Liimatainen K."/>
            <person name="Lipzen A."/>
            <person name="Lukacs Z."/>
            <person name="Mihaltcheva S."/>
            <person name="Morgado L.N."/>
            <person name="Niskanen T."/>
            <person name="Noordeloos M.E."/>
            <person name="Ohm R.A."/>
            <person name="Ortiz-Santana B."/>
            <person name="Ovrebo C."/>
            <person name="Racz N."/>
            <person name="Riley R."/>
            <person name="Savchenko A."/>
            <person name="Shiryaev A."/>
            <person name="Soop K."/>
            <person name="Spirin V."/>
            <person name="Szebenyi C."/>
            <person name="Tomsovsky M."/>
            <person name="Tulloss R.E."/>
            <person name="Uehling J."/>
            <person name="Grigoriev I.V."/>
            <person name="Vagvolgyi C."/>
            <person name="Papp T."/>
            <person name="Martin F.M."/>
            <person name="Miettinen O."/>
            <person name="Hibbett D.S."/>
            <person name="Nagy L.G."/>
        </authorList>
    </citation>
    <scope>NUCLEOTIDE SEQUENCE [LARGE SCALE GENOMIC DNA]</scope>
    <source>
        <strain evidence="2 3">CBS 309.79</strain>
    </source>
</reference>
<sequence>LFYSCQPHLNVIFRVRVTFFRMSCPHISLKDGRKTVNDRSTADIVLKASDGQSFHAHRAILAAYSGIFSDAGDCSSSTAAIQSSPVLGRLIRSMYRDESWGDLFALAEATEKYDVWSLKRLLRTWMFAHVGKCPAKIFEFALLHGYTALGADAAVIEMQRRSKLDLSQFAQAKWVGSLISMYERLLRLMFLGRSGMRSTRS</sequence>
<keyword evidence="3" id="KW-1185">Reference proteome</keyword>
<organism evidence="2 3">
    <name type="scientific">Pterulicium gracile</name>
    <dbReference type="NCBI Taxonomy" id="1884261"/>
    <lineage>
        <taxon>Eukaryota</taxon>
        <taxon>Fungi</taxon>
        <taxon>Dikarya</taxon>
        <taxon>Basidiomycota</taxon>
        <taxon>Agaricomycotina</taxon>
        <taxon>Agaricomycetes</taxon>
        <taxon>Agaricomycetidae</taxon>
        <taxon>Agaricales</taxon>
        <taxon>Pleurotineae</taxon>
        <taxon>Pterulaceae</taxon>
        <taxon>Pterulicium</taxon>
    </lineage>
</organism>
<dbReference type="PROSITE" id="PS50097">
    <property type="entry name" value="BTB"/>
    <property type="match status" value="1"/>
</dbReference>
<dbReference type="InterPro" id="IPR011333">
    <property type="entry name" value="SKP1/BTB/POZ_sf"/>
</dbReference>
<gene>
    <name evidence="2" type="ORF">BDV98DRAFT_572194</name>
</gene>
<protein>
    <recommendedName>
        <fullName evidence="1">BTB domain-containing protein</fullName>
    </recommendedName>
</protein>
<feature type="domain" description="BTB" evidence="1">
    <location>
        <begin position="42"/>
        <end position="68"/>
    </location>
</feature>
<evidence type="ECO:0000313" key="3">
    <source>
        <dbReference type="Proteomes" id="UP000305067"/>
    </source>
</evidence>
<evidence type="ECO:0000313" key="2">
    <source>
        <dbReference type="EMBL" id="TFK98769.1"/>
    </source>
</evidence>
<dbReference type="CDD" id="cd18186">
    <property type="entry name" value="BTB_POZ_ZBTB_KLHL-like"/>
    <property type="match status" value="1"/>
</dbReference>
<accession>A0A5C3QCI2</accession>
<dbReference type="Pfam" id="PF00651">
    <property type="entry name" value="BTB"/>
    <property type="match status" value="1"/>
</dbReference>
<dbReference type="Gene3D" id="3.30.710.10">
    <property type="entry name" value="Potassium Channel Kv1.1, Chain A"/>
    <property type="match status" value="1"/>
</dbReference>
<name>A0A5C3QCI2_9AGAR</name>
<dbReference type="OrthoDB" id="3184970at2759"/>
<feature type="non-terminal residue" evidence="2">
    <location>
        <position position="1"/>
    </location>
</feature>
<dbReference type="EMBL" id="ML178837">
    <property type="protein sequence ID" value="TFK98769.1"/>
    <property type="molecule type" value="Genomic_DNA"/>
</dbReference>
<dbReference type="InterPro" id="IPR000210">
    <property type="entry name" value="BTB/POZ_dom"/>
</dbReference>